<dbReference type="Proteomes" id="UP000321034">
    <property type="component" value="Unassembled WGS sequence"/>
</dbReference>
<dbReference type="RefSeq" id="WP_147894713.1">
    <property type="nucleotide sequence ID" value="NZ_BAAANR010000001.1"/>
</dbReference>
<evidence type="ECO:0000313" key="1">
    <source>
        <dbReference type="EMBL" id="TXK09500.1"/>
    </source>
</evidence>
<organism evidence="1 2">
    <name type="scientific">Microbacterium hatanonis</name>
    <dbReference type="NCBI Taxonomy" id="404366"/>
    <lineage>
        <taxon>Bacteria</taxon>
        <taxon>Bacillati</taxon>
        <taxon>Actinomycetota</taxon>
        <taxon>Actinomycetes</taxon>
        <taxon>Micrococcales</taxon>
        <taxon>Microbacteriaceae</taxon>
        <taxon>Microbacterium</taxon>
    </lineage>
</organism>
<proteinExistence type="predicted"/>
<keyword evidence="2" id="KW-1185">Reference proteome</keyword>
<dbReference type="OrthoDB" id="4578191at2"/>
<sequence length="163" mass="17182">MTLTSILPTLRDSLPSPFDREVWPARTTPTLDDVVVAGVSLLRIVDLCATPCVYTGAAVIPMSGGVVSSTDSTTVVVARIAETDAGSIRLDATFRLHAPLWREARLLGRVSHAYEQPFSVLDANSGAVSGVVRIPGDPRVGDLVAVPCPGCFSVGDVRPSRGR</sequence>
<reference evidence="1 2" key="1">
    <citation type="submission" date="2019-08" db="EMBL/GenBank/DDBJ databases">
        <authorList>
            <person name="Dong K."/>
        </authorList>
    </citation>
    <scope>NUCLEOTIDE SEQUENCE [LARGE SCALE GENOMIC DNA]</scope>
    <source>
        <strain evidence="1 2">JCM14558</strain>
    </source>
</reference>
<name>A0A5C8HVW3_9MICO</name>
<gene>
    <name evidence="1" type="ORF">FVP77_11275</name>
</gene>
<evidence type="ECO:0000313" key="2">
    <source>
        <dbReference type="Proteomes" id="UP000321034"/>
    </source>
</evidence>
<accession>A0A5C8HVW3</accession>
<dbReference type="AlphaFoldDB" id="A0A5C8HVW3"/>
<protein>
    <submittedName>
        <fullName evidence="1">Uncharacterized protein</fullName>
    </submittedName>
</protein>
<comment type="caution">
    <text evidence="1">The sequence shown here is derived from an EMBL/GenBank/DDBJ whole genome shotgun (WGS) entry which is preliminary data.</text>
</comment>
<dbReference type="EMBL" id="VRSV01000002">
    <property type="protein sequence ID" value="TXK09500.1"/>
    <property type="molecule type" value="Genomic_DNA"/>
</dbReference>